<dbReference type="Proteomes" id="UP000789702">
    <property type="component" value="Unassembled WGS sequence"/>
</dbReference>
<feature type="non-terminal residue" evidence="1">
    <location>
        <position position="84"/>
    </location>
</feature>
<dbReference type="EMBL" id="CAJVPU010029005">
    <property type="protein sequence ID" value="CAG8709240.1"/>
    <property type="molecule type" value="Genomic_DNA"/>
</dbReference>
<evidence type="ECO:0000313" key="2">
    <source>
        <dbReference type="Proteomes" id="UP000789702"/>
    </source>
</evidence>
<feature type="non-terminal residue" evidence="1">
    <location>
        <position position="1"/>
    </location>
</feature>
<sequence length="84" mass="9227">DIKSLTADLTNKTSLLDFSVDQKRLSLPSPPSTPAPRTNVLRDIANIINSETDFGTSGRKNHNLDVPKNMSKDFNPRAVTFTQG</sequence>
<keyword evidence="2" id="KW-1185">Reference proteome</keyword>
<protein>
    <submittedName>
        <fullName evidence="1">12665_t:CDS:1</fullName>
    </submittedName>
</protein>
<evidence type="ECO:0000313" key="1">
    <source>
        <dbReference type="EMBL" id="CAG8709240.1"/>
    </source>
</evidence>
<proteinExistence type="predicted"/>
<organism evidence="1 2">
    <name type="scientific">Dentiscutata heterogama</name>
    <dbReference type="NCBI Taxonomy" id="1316150"/>
    <lineage>
        <taxon>Eukaryota</taxon>
        <taxon>Fungi</taxon>
        <taxon>Fungi incertae sedis</taxon>
        <taxon>Mucoromycota</taxon>
        <taxon>Glomeromycotina</taxon>
        <taxon>Glomeromycetes</taxon>
        <taxon>Diversisporales</taxon>
        <taxon>Gigasporaceae</taxon>
        <taxon>Dentiscutata</taxon>
    </lineage>
</organism>
<comment type="caution">
    <text evidence="1">The sequence shown here is derived from an EMBL/GenBank/DDBJ whole genome shotgun (WGS) entry which is preliminary data.</text>
</comment>
<name>A0ACA9PG75_9GLOM</name>
<accession>A0ACA9PG75</accession>
<gene>
    <name evidence="1" type="ORF">DHETER_LOCUS12168</name>
</gene>
<reference evidence="1" key="1">
    <citation type="submission" date="2021-06" db="EMBL/GenBank/DDBJ databases">
        <authorList>
            <person name="Kallberg Y."/>
            <person name="Tangrot J."/>
            <person name="Rosling A."/>
        </authorList>
    </citation>
    <scope>NUCLEOTIDE SEQUENCE</scope>
    <source>
        <strain evidence="1">IL203A</strain>
    </source>
</reference>